<proteinExistence type="predicted"/>
<protein>
    <submittedName>
        <fullName evidence="1">Flagellar hook-length control protein FliK</fullName>
    </submittedName>
</protein>
<keyword evidence="2" id="KW-1185">Reference proteome</keyword>
<keyword evidence="1" id="KW-0282">Flagellum</keyword>
<gene>
    <name evidence="1" type="ORF">D187_009886</name>
</gene>
<keyword evidence="1" id="KW-0966">Cell projection</keyword>
<evidence type="ECO:0000313" key="1">
    <source>
        <dbReference type="EMBL" id="EPX61983.1"/>
    </source>
</evidence>
<dbReference type="EMBL" id="ANAH02000008">
    <property type="protein sequence ID" value="EPX61983.1"/>
    <property type="molecule type" value="Genomic_DNA"/>
</dbReference>
<reference evidence="1" key="1">
    <citation type="submission" date="2013-05" db="EMBL/GenBank/DDBJ databases">
        <title>Genome assembly of Cystobacter fuscus DSM 2262.</title>
        <authorList>
            <person name="Sharma G."/>
            <person name="Khatri I."/>
            <person name="Kaur C."/>
            <person name="Mayilraj S."/>
            <person name="Subramanian S."/>
        </authorList>
    </citation>
    <scope>NUCLEOTIDE SEQUENCE [LARGE SCALE GENOMIC DNA]</scope>
    <source>
        <strain evidence="1">DSM 2262</strain>
    </source>
</reference>
<organism evidence="1 2">
    <name type="scientific">Cystobacter fuscus (strain ATCC 25194 / DSM 2262 / NBRC 100088 / M29)</name>
    <dbReference type="NCBI Taxonomy" id="1242864"/>
    <lineage>
        <taxon>Bacteria</taxon>
        <taxon>Pseudomonadati</taxon>
        <taxon>Myxococcota</taxon>
        <taxon>Myxococcia</taxon>
        <taxon>Myxococcales</taxon>
        <taxon>Cystobacterineae</taxon>
        <taxon>Archangiaceae</taxon>
        <taxon>Cystobacter</taxon>
    </lineage>
</organism>
<dbReference type="Proteomes" id="UP000011682">
    <property type="component" value="Unassembled WGS sequence"/>
</dbReference>
<evidence type="ECO:0000313" key="2">
    <source>
        <dbReference type="Proteomes" id="UP000011682"/>
    </source>
</evidence>
<comment type="caution">
    <text evidence="1">The sequence shown here is derived from an EMBL/GenBank/DDBJ whole genome shotgun (WGS) entry which is preliminary data.</text>
</comment>
<keyword evidence="1" id="KW-0969">Cilium</keyword>
<dbReference type="eggNOG" id="COG1572">
    <property type="taxonomic scope" value="Bacteria"/>
</dbReference>
<sequence length="465" mass="49203">MLLLGLLALSCSQSGGYEPQVHRLVPGWGLTTAPVSGVIEGENFLVLPTQQLGGEDAVTVDSDFDVYLGSRALDDVTWTDARTLRVQIPEGLAPGWYPLTVVTPLGGRVELPQAYYASDRPLASLTAQGFVERPRLWPDEQTHLVLTVHNPGGTRALGVRAVLRPVEAGGVELLSAPEPEPLDVEAGGYASFSWKLAARAKGTVHFALELQGREEITGQALQAAPLQPLQVDVRARPSSTLLVSPQVVNVNQPFTLTLRVTNDSEVRLQDVRPLVPSVEGVSVALPPAPLPDHVDLEPQESRDFVWTALATDPGEGLFKVGVAGRDALTGDAVPIAEATSPSFTVLKRGELKVRFSQLPSSVRVGEVFAVEVSVDNLGQSEVRGVALDGAGLTQGSQGCWVWLVSAPTPSAVDLPGAQRTVFRAQLQASQPGSCTFRVGARGQDATDGLPVVASSVTSVAVPVTW</sequence>
<dbReference type="AlphaFoldDB" id="S9QZ84"/>
<accession>S9QZ84</accession>
<name>S9QZ84_CYSF2</name>